<feature type="transmembrane region" description="Helical" evidence="6">
    <location>
        <begin position="355"/>
        <end position="375"/>
    </location>
</feature>
<evidence type="ECO:0000256" key="2">
    <source>
        <dbReference type="ARBA" id="ARBA00022475"/>
    </source>
</evidence>
<evidence type="ECO:0000256" key="4">
    <source>
        <dbReference type="ARBA" id="ARBA00022989"/>
    </source>
</evidence>
<reference evidence="9" key="1">
    <citation type="submission" date="2020-05" db="EMBL/GenBank/DDBJ databases">
        <authorList>
            <person name="Chiriac C."/>
            <person name="Salcher M."/>
            <person name="Ghai R."/>
            <person name="Kavagutti S V."/>
        </authorList>
    </citation>
    <scope>NUCLEOTIDE SEQUENCE</scope>
</reference>
<dbReference type="Pfam" id="PF03772">
    <property type="entry name" value="Competence"/>
    <property type="match status" value="1"/>
</dbReference>
<gene>
    <name evidence="9" type="ORF">UFOPK1433_00326</name>
</gene>
<keyword evidence="4 6" id="KW-1133">Transmembrane helix</keyword>
<comment type="subcellular location">
    <subcellularLocation>
        <location evidence="1">Cell membrane</location>
        <topology evidence="1">Multi-pass membrane protein</topology>
    </subcellularLocation>
</comment>
<keyword evidence="2" id="KW-1003">Cell membrane</keyword>
<feature type="domain" description="ComEC/Rec2-related protein" evidence="8">
    <location>
        <begin position="143"/>
        <end position="401"/>
    </location>
</feature>
<evidence type="ECO:0000259" key="7">
    <source>
        <dbReference type="Pfam" id="PF00753"/>
    </source>
</evidence>
<evidence type="ECO:0000313" key="9">
    <source>
        <dbReference type="EMBL" id="CAB4537647.1"/>
    </source>
</evidence>
<dbReference type="NCBIfam" id="TIGR00360">
    <property type="entry name" value="ComEC_N-term"/>
    <property type="match status" value="1"/>
</dbReference>
<feature type="transmembrane region" description="Helical" evidence="6">
    <location>
        <begin position="293"/>
        <end position="313"/>
    </location>
</feature>
<feature type="domain" description="Metallo-beta-lactamase" evidence="7">
    <location>
        <begin position="448"/>
        <end position="504"/>
    </location>
</feature>
<feature type="transmembrane region" description="Helical" evidence="6">
    <location>
        <begin position="387"/>
        <end position="406"/>
    </location>
</feature>
<protein>
    <submittedName>
        <fullName evidence="9">Unannotated protein</fullName>
    </submittedName>
</protein>
<dbReference type="InterPro" id="IPR036866">
    <property type="entry name" value="RibonucZ/Hydroxyglut_hydro"/>
</dbReference>
<feature type="transmembrane region" description="Helical" evidence="6">
    <location>
        <begin position="261"/>
        <end position="281"/>
    </location>
</feature>
<dbReference type="AlphaFoldDB" id="A0A6J6BG67"/>
<feature type="transmembrane region" description="Helical" evidence="6">
    <location>
        <begin position="412"/>
        <end position="432"/>
    </location>
</feature>
<dbReference type="Gene3D" id="3.60.15.10">
    <property type="entry name" value="Ribonuclease Z/Hydroxyacylglutathione hydrolase-like"/>
    <property type="match status" value="1"/>
</dbReference>
<dbReference type="EMBL" id="CAEZSN010000024">
    <property type="protein sequence ID" value="CAB4537647.1"/>
    <property type="molecule type" value="Genomic_DNA"/>
</dbReference>
<evidence type="ECO:0000256" key="5">
    <source>
        <dbReference type="ARBA" id="ARBA00023136"/>
    </source>
</evidence>
<dbReference type="GO" id="GO:0005886">
    <property type="term" value="C:plasma membrane"/>
    <property type="evidence" value="ECO:0007669"/>
    <property type="project" value="UniProtKB-SubCell"/>
</dbReference>
<evidence type="ECO:0000256" key="3">
    <source>
        <dbReference type="ARBA" id="ARBA00022692"/>
    </source>
</evidence>
<evidence type="ECO:0000256" key="1">
    <source>
        <dbReference type="ARBA" id="ARBA00004651"/>
    </source>
</evidence>
<dbReference type="InterPro" id="IPR004477">
    <property type="entry name" value="ComEC_N"/>
</dbReference>
<accession>A0A6J6BG67</accession>
<feature type="transmembrane region" description="Helical" evidence="6">
    <location>
        <begin position="325"/>
        <end position="349"/>
    </location>
</feature>
<proteinExistence type="predicted"/>
<evidence type="ECO:0000259" key="8">
    <source>
        <dbReference type="Pfam" id="PF03772"/>
    </source>
</evidence>
<evidence type="ECO:0000256" key="6">
    <source>
        <dbReference type="SAM" id="Phobius"/>
    </source>
</evidence>
<dbReference type="SUPFAM" id="SSF56281">
    <property type="entry name" value="Metallo-hydrolase/oxidoreductase"/>
    <property type="match status" value="1"/>
</dbReference>
<name>A0A6J6BG67_9ZZZZ</name>
<dbReference type="Pfam" id="PF00753">
    <property type="entry name" value="Lactamase_B"/>
    <property type="match status" value="1"/>
</dbReference>
<keyword evidence="5 6" id="KW-0472">Membrane</keyword>
<dbReference type="InterPro" id="IPR052159">
    <property type="entry name" value="Competence_DNA_uptake"/>
</dbReference>
<feature type="transmembrane region" description="Helical" evidence="6">
    <location>
        <begin position="198"/>
        <end position="217"/>
    </location>
</feature>
<dbReference type="PANTHER" id="PTHR30619:SF1">
    <property type="entry name" value="RECOMBINATION PROTEIN 2"/>
    <property type="match status" value="1"/>
</dbReference>
<sequence length="690" mass="73603">MRKYLYLLVLAFSLIGGSLVIQTNWHKPVATIKSASEYLQVSANFCVTGMQGNSLVIEVTKGQLQAGSVGRLWQASTNLDQGDCLSGVLQLSPAQPFERFAFLARLKQVTGPIRQSENLEFVSAVRKFAGSMRGEASNLVAGLAIGIDSGLSEQFRNNMKATGLTHLTAVSGANCAIVLGLVWLTLRMFRLGRGVRTIITLVSLAGYVFLVGWQPSVLRSAFMMSTVYLSLELGRRVWLPAALAFGSSILLVADPWMAIEFGFWLSVLATFGLVMLTPRLVEKFEQNMPKWLAVGLAATISAQIWCLPILIYLQGGFTTHSVLANLLVEPMVPMITVLGLLGFLAGPIFPWLGEVLVGVATLPAGWIVSVANSLANSPIGLLPIGSDALGLSLSATFVISVSIAIVKRKFGYTALSLAILCIWLGSLGNSAVRQVEFANGNWQVLACDVGQGDALVIRSNNAYALVDVGKDPELIDSCLDEIHVETIDLLVLTHFDHDHVGGLSGALLGRRVSRALISPFPDERPVASEITEQIGSTGAEVTSVAKGVTGSLGEFTWEIISSLGIAGSSANEASLGMKFESKDLIIYTLADLNEVAQDIMQSEIFDSSKPTVVKVSHHGSADQSAELYRRIGADVALISVGKKNSYGHPTSRALKILGDAKTHVFRTDLSGSIAMGVSNGVIEVKSAGAR</sequence>
<dbReference type="PANTHER" id="PTHR30619">
    <property type="entry name" value="DNA INTERNALIZATION/COMPETENCE PROTEIN COMEC/REC2"/>
    <property type="match status" value="1"/>
</dbReference>
<dbReference type="InterPro" id="IPR001279">
    <property type="entry name" value="Metallo-B-lactamas"/>
</dbReference>
<organism evidence="9">
    <name type="scientific">freshwater metagenome</name>
    <dbReference type="NCBI Taxonomy" id="449393"/>
    <lineage>
        <taxon>unclassified sequences</taxon>
        <taxon>metagenomes</taxon>
        <taxon>ecological metagenomes</taxon>
    </lineage>
</organism>
<feature type="transmembrane region" description="Helical" evidence="6">
    <location>
        <begin position="164"/>
        <end position="186"/>
    </location>
</feature>
<keyword evidence="3 6" id="KW-0812">Transmembrane</keyword>